<gene>
    <name evidence="2" type="ORF">EYF80_047818</name>
</gene>
<proteinExistence type="predicted"/>
<protein>
    <submittedName>
        <fullName evidence="2">Uncharacterized protein</fullName>
    </submittedName>
</protein>
<evidence type="ECO:0000313" key="3">
    <source>
        <dbReference type="Proteomes" id="UP000314294"/>
    </source>
</evidence>
<feature type="compositionally biased region" description="Pro residues" evidence="1">
    <location>
        <begin position="46"/>
        <end position="56"/>
    </location>
</feature>
<name>A0A4Z2FL84_9TELE</name>
<feature type="region of interest" description="Disordered" evidence="1">
    <location>
        <begin position="41"/>
        <end position="64"/>
    </location>
</feature>
<keyword evidence="3" id="KW-1185">Reference proteome</keyword>
<dbReference type="AlphaFoldDB" id="A0A4Z2FL84"/>
<organism evidence="2 3">
    <name type="scientific">Liparis tanakae</name>
    <name type="common">Tanaka's snailfish</name>
    <dbReference type="NCBI Taxonomy" id="230148"/>
    <lineage>
        <taxon>Eukaryota</taxon>
        <taxon>Metazoa</taxon>
        <taxon>Chordata</taxon>
        <taxon>Craniata</taxon>
        <taxon>Vertebrata</taxon>
        <taxon>Euteleostomi</taxon>
        <taxon>Actinopterygii</taxon>
        <taxon>Neopterygii</taxon>
        <taxon>Teleostei</taxon>
        <taxon>Neoteleostei</taxon>
        <taxon>Acanthomorphata</taxon>
        <taxon>Eupercaria</taxon>
        <taxon>Perciformes</taxon>
        <taxon>Cottioidei</taxon>
        <taxon>Cottales</taxon>
        <taxon>Liparidae</taxon>
        <taxon>Liparis</taxon>
    </lineage>
</organism>
<evidence type="ECO:0000256" key="1">
    <source>
        <dbReference type="SAM" id="MobiDB-lite"/>
    </source>
</evidence>
<reference evidence="2 3" key="1">
    <citation type="submission" date="2019-03" db="EMBL/GenBank/DDBJ databases">
        <title>First draft genome of Liparis tanakae, snailfish: a comprehensive survey of snailfish specific genes.</title>
        <authorList>
            <person name="Kim W."/>
            <person name="Song I."/>
            <person name="Jeong J.-H."/>
            <person name="Kim D."/>
            <person name="Kim S."/>
            <person name="Ryu S."/>
            <person name="Song J.Y."/>
            <person name="Lee S.K."/>
        </authorList>
    </citation>
    <scope>NUCLEOTIDE SEQUENCE [LARGE SCALE GENOMIC DNA]</scope>
    <source>
        <tissue evidence="2">Muscle</tissue>
    </source>
</reference>
<comment type="caution">
    <text evidence="2">The sequence shown here is derived from an EMBL/GenBank/DDBJ whole genome shotgun (WGS) entry which is preliminary data.</text>
</comment>
<evidence type="ECO:0000313" key="2">
    <source>
        <dbReference type="EMBL" id="TNN42016.1"/>
    </source>
</evidence>
<accession>A0A4Z2FL84</accession>
<sequence length="138" mass="15486">MRNTSRDLVQRDLVQRDLAQRDLVQRDLAQRVVVTCDVHGSELRPLHPPASEPPPGDAALSSGVSSPRAARGLRLFSRASRLATTIWESFLFFCCFFIRSVRWETSQYQLYNQAQLKVHVTRASGCPLTPQPQGPLSP</sequence>
<dbReference type="EMBL" id="SRLO01001067">
    <property type="protein sequence ID" value="TNN42016.1"/>
    <property type="molecule type" value="Genomic_DNA"/>
</dbReference>
<dbReference type="Proteomes" id="UP000314294">
    <property type="component" value="Unassembled WGS sequence"/>
</dbReference>